<evidence type="ECO:0000259" key="2">
    <source>
        <dbReference type="Pfam" id="PF13660"/>
    </source>
</evidence>
<protein>
    <submittedName>
        <fullName evidence="3">Hydroxypyruvate reductase</fullName>
        <ecNumber evidence="3">1.1.1.81</ecNumber>
    </submittedName>
</protein>
<evidence type="ECO:0000259" key="1">
    <source>
        <dbReference type="Pfam" id="PF05161"/>
    </source>
</evidence>
<feature type="domain" description="MOFRL" evidence="1">
    <location>
        <begin position="336"/>
        <end position="463"/>
    </location>
</feature>
<dbReference type="Pfam" id="PF05161">
    <property type="entry name" value="MOFRL"/>
    <property type="match status" value="1"/>
</dbReference>
<dbReference type="InterPro" id="IPR025286">
    <property type="entry name" value="MOFRL_assoc_dom"/>
</dbReference>
<accession>A0A7W8IJ43</accession>
<organism evidence="3 4">
    <name type="scientific">Tunturiibacter empetritectus</name>
    <dbReference type="NCBI Taxonomy" id="3069691"/>
    <lineage>
        <taxon>Bacteria</taxon>
        <taxon>Pseudomonadati</taxon>
        <taxon>Acidobacteriota</taxon>
        <taxon>Terriglobia</taxon>
        <taxon>Terriglobales</taxon>
        <taxon>Acidobacteriaceae</taxon>
        <taxon>Tunturiibacter</taxon>
    </lineage>
</organism>
<comment type="caution">
    <text evidence="3">The sequence shown here is derived from an EMBL/GenBank/DDBJ whole genome shotgun (WGS) entry which is preliminary data.</text>
</comment>
<dbReference type="GO" id="GO:0005737">
    <property type="term" value="C:cytoplasm"/>
    <property type="evidence" value="ECO:0007669"/>
    <property type="project" value="TreeGrafter"/>
</dbReference>
<dbReference type="AlphaFoldDB" id="A0A7W8IJ43"/>
<dbReference type="Gene3D" id="3.40.1480.10">
    <property type="entry name" value="MOFRL domain"/>
    <property type="match status" value="1"/>
</dbReference>
<dbReference type="GO" id="GO:0008887">
    <property type="term" value="F:glycerate kinase activity"/>
    <property type="evidence" value="ECO:0007669"/>
    <property type="project" value="InterPro"/>
</dbReference>
<dbReference type="Pfam" id="PF13660">
    <property type="entry name" value="DUF4147"/>
    <property type="match status" value="1"/>
</dbReference>
<dbReference type="SUPFAM" id="SSF82544">
    <property type="entry name" value="GckA/TtuD-like"/>
    <property type="match status" value="1"/>
</dbReference>
<dbReference type="GO" id="GO:0016618">
    <property type="term" value="F:hydroxypyruvate reductase [NAD(P)H] activity"/>
    <property type="evidence" value="ECO:0007669"/>
    <property type="project" value="UniProtKB-EC"/>
</dbReference>
<feature type="domain" description="MOFRL-associated" evidence="2">
    <location>
        <begin position="12"/>
        <end position="262"/>
    </location>
</feature>
<dbReference type="PANTHER" id="PTHR12227:SF0">
    <property type="entry name" value="GLYCERATE KINASE"/>
    <property type="match status" value="1"/>
</dbReference>
<sequence>MISAALDLGEIARDLFRDSLADCSIERAFSEKIKSHTDGASRRYLLFGENTVDLSRLKHIRVLAAGKAATPMLGALLPHLQDLPRCEVSGVLVTADRPEQLPENFQFFAGGHPLPNQASVDAARAALQVLQSLKLASSPDDALCLFLISGGASAMLELPLDSTISLEDTVSFYRELVHSGASIAEINCVRKHFSAIKGGRLAMHAEGILSYSLLISDVPLGHLDALASGPTLPDTSTVEQCREILARYDLMKRFPASLRRFFGNPDLPETPKAHQFSARSLTLITSDDLAEATQRRAENLGFYAVIDNSCDDWDYRRAAVYLLERLRSLRRDHARVCLISSGEVTVELPERSPETNGTGASHRLGIGGRNQHFALYAATLLQSSPGSTVVLSAGTDGIDGNSIAAGAVVGELTLLQSNGSGNTADSGLLRQAELALQHFDSGAFLKTIGSSIVTGATGNNLRDLRILLAE</sequence>
<dbReference type="Proteomes" id="UP000568106">
    <property type="component" value="Unassembled WGS sequence"/>
</dbReference>
<dbReference type="InterPro" id="IPR038614">
    <property type="entry name" value="GK_N_sf"/>
</dbReference>
<dbReference type="EC" id="1.1.1.81" evidence="3"/>
<keyword evidence="4" id="KW-1185">Reference proteome</keyword>
<keyword evidence="3" id="KW-0560">Oxidoreductase</keyword>
<evidence type="ECO:0000313" key="3">
    <source>
        <dbReference type="EMBL" id="MBB5318107.1"/>
    </source>
</evidence>
<dbReference type="InterPro" id="IPR039760">
    <property type="entry name" value="MOFRL_protein"/>
</dbReference>
<dbReference type="EMBL" id="JACHDY010000004">
    <property type="protein sequence ID" value="MBB5318107.1"/>
    <property type="molecule type" value="Genomic_DNA"/>
</dbReference>
<dbReference type="Gene3D" id="3.40.50.10180">
    <property type="entry name" value="Glycerate kinase, MOFRL-like N-terminal domain"/>
    <property type="match status" value="1"/>
</dbReference>
<proteinExistence type="predicted"/>
<dbReference type="InterPro" id="IPR007835">
    <property type="entry name" value="MOFRL"/>
</dbReference>
<name>A0A7W8IJ43_9BACT</name>
<gene>
    <name evidence="3" type="ORF">HDF09_002804</name>
</gene>
<dbReference type="InterPro" id="IPR037035">
    <property type="entry name" value="GK-like_C_sf"/>
</dbReference>
<evidence type="ECO:0000313" key="4">
    <source>
        <dbReference type="Proteomes" id="UP000568106"/>
    </source>
</evidence>
<reference evidence="3" key="1">
    <citation type="submission" date="2020-08" db="EMBL/GenBank/DDBJ databases">
        <title>Genomic Encyclopedia of Type Strains, Phase IV (KMG-V): Genome sequencing to study the core and pangenomes of soil and plant-associated prokaryotes.</title>
        <authorList>
            <person name="Whitman W."/>
        </authorList>
    </citation>
    <scope>NUCLEOTIDE SEQUENCE [LARGE SCALE GENOMIC DNA]</scope>
    <source>
        <strain evidence="3">M8UP27</strain>
    </source>
</reference>
<dbReference type="PANTHER" id="PTHR12227">
    <property type="entry name" value="GLYCERATE KINASE"/>
    <property type="match status" value="1"/>
</dbReference>